<dbReference type="RefSeq" id="XP_024664170.1">
    <property type="nucleotide sequence ID" value="XM_024808402.1"/>
</dbReference>
<organism evidence="2 3">
    <name type="scientific">Wickerhamiella sorbophila</name>
    <dbReference type="NCBI Taxonomy" id="45607"/>
    <lineage>
        <taxon>Eukaryota</taxon>
        <taxon>Fungi</taxon>
        <taxon>Dikarya</taxon>
        <taxon>Ascomycota</taxon>
        <taxon>Saccharomycotina</taxon>
        <taxon>Dipodascomycetes</taxon>
        <taxon>Dipodascales</taxon>
        <taxon>Trichomonascaceae</taxon>
        <taxon>Wickerhamiella</taxon>
    </lineage>
</organism>
<dbReference type="AlphaFoldDB" id="A0A2T0FGW5"/>
<feature type="compositionally biased region" description="Acidic residues" evidence="1">
    <location>
        <begin position="149"/>
        <end position="163"/>
    </location>
</feature>
<gene>
    <name evidence="2" type="ORF">B9G98_01845</name>
</gene>
<dbReference type="Proteomes" id="UP000238350">
    <property type="component" value="Unassembled WGS sequence"/>
</dbReference>
<accession>A0A2T0FGW5</accession>
<feature type="compositionally biased region" description="Basic residues" evidence="1">
    <location>
        <begin position="42"/>
        <end position="54"/>
    </location>
</feature>
<protein>
    <submittedName>
        <fullName evidence="2">Uncharacterized protein</fullName>
    </submittedName>
</protein>
<dbReference type="EMBL" id="NDIQ01000021">
    <property type="protein sequence ID" value="PRT54225.1"/>
    <property type="molecule type" value="Genomic_DNA"/>
</dbReference>
<keyword evidence="3" id="KW-1185">Reference proteome</keyword>
<reference evidence="2 3" key="1">
    <citation type="submission" date="2017-04" db="EMBL/GenBank/DDBJ databases">
        <title>Genome sequencing of [Candida] sorbophila.</title>
        <authorList>
            <person name="Ahn J.O."/>
        </authorList>
    </citation>
    <scope>NUCLEOTIDE SEQUENCE [LARGE SCALE GENOMIC DNA]</scope>
    <source>
        <strain evidence="2 3">DS02</strain>
    </source>
</reference>
<feature type="compositionally biased region" description="Acidic residues" evidence="1">
    <location>
        <begin position="81"/>
        <end position="99"/>
    </location>
</feature>
<proteinExistence type="predicted"/>
<comment type="caution">
    <text evidence="2">The sequence shown here is derived from an EMBL/GenBank/DDBJ whole genome shotgun (WGS) entry which is preliminary data.</text>
</comment>
<evidence type="ECO:0000313" key="2">
    <source>
        <dbReference type="EMBL" id="PRT54225.1"/>
    </source>
</evidence>
<feature type="region of interest" description="Disordered" evidence="1">
    <location>
        <begin position="141"/>
        <end position="197"/>
    </location>
</feature>
<evidence type="ECO:0000256" key="1">
    <source>
        <dbReference type="SAM" id="MobiDB-lite"/>
    </source>
</evidence>
<sequence>MPRYSVKTLIELSDSELVSKPEFKFSSFEKVDPASYHADVHRPRRRSSNHHHQRPAPPVAIIPNHILAASKEGTPASSAVVEEENEDESEEGTPDGDDELAAHYFLRRQELNKKKVPQANHPHGTTGVQLSYAAALAHTSTIGRHPLEGENDNAVGDEEEAGDEGWISVSQHKPRRKSFSDRRARGSFSRWRRDSSE</sequence>
<evidence type="ECO:0000313" key="3">
    <source>
        <dbReference type="Proteomes" id="UP000238350"/>
    </source>
</evidence>
<dbReference type="GeneID" id="36515593"/>
<feature type="region of interest" description="Disordered" evidence="1">
    <location>
        <begin position="34"/>
        <end position="102"/>
    </location>
</feature>
<name>A0A2T0FGW5_9ASCO</name>